<reference evidence="2 3" key="1">
    <citation type="submission" date="2015-01" db="EMBL/GenBank/DDBJ databases">
        <title>Evolution of Trichinella species and genotypes.</title>
        <authorList>
            <person name="Korhonen P.K."/>
            <person name="Edoardo P."/>
            <person name="Giuseppe L.R."/>
            <person name="Gasser R.B."/>
        </authorList>
    </citation>
    <scope>NUCLEOTIDE SEQUENCE [LARGE SCALE GENOMIC DNA]</scope>
    <source>
        <strain evidence="2">ISS37</strain>
    </source>
</reference>
<feature type="region of interest" description="Disordered" evidence="1">
    <location>
        <begin position="1"/>
        <end position="20"/>
    </location>
</feature>
<gene>
    <name evidence="2" type="ORF">T07_2297</name>
</gene>
<dbReference type="AlphaFoldDB" id="A0A0V0SAJ3"/>
<protein>
    <submittedName>
        <fullName evidence="2">Uncharacterized protein</fullName>
    </submittedName>
</protein>
<comment type="caution">
    <text evidence="2">The sequence shown here is derived from an EMBL/GenBank/DDBJ whole genome shotgun (WGS) entry which is preliminary data.</text>
</comment>
<name>A0A0V0SAJ3_9BILA</name>
<evidence type="ECO:0000313" key="2">
    <source>
        <dbReference type="EMBL" id="KRX23760.1"/>
    </source>
</evidence>
<dbReference type="EMBL" id="JYDL01000022">
    <property type="protein sequence ID" value="KRX23760.1"/>
    <property type="molecule type" value="Genomic_DNA"/>
</dbReference>
<evidence type="ECO:0000256" key="1">
    <source>
        <dbReference type="SAM" id="MobiDB-lite"/>
    </source>
</evidence>
<evidence type="ECO:0000313" key="3">
    <source>
        <dbReference type="Proteomes" id="UP000054630"/>
    </source>
</evidence>
<sequence length="340" mass="38148">MEKYITGPSCVNRRAPTSKRNTAQLTESKQRIMRELVDGGEPGLKPQIGQVEFDSRLRHFASDVSFIGQQACLQDGQAGRPRLTKQGPAFSSWLRFCSAPLLAPLNSALPKPGPRALNNTFLSFLREKGEGPERRSALCRRVQLPIFDVTVILILHGFWAKQTIKEKRASYLCESAGRRSSGDSSAALVAKMRKTAGDAQAAGISSFHCYYIDGGSCIRRLLYSSNQIVSIVLGSPYIMYTGFRIFFPPHSPISWNFHYPKHYSASHYDQQSRCFSRSAQFCTNGKNFICRAECTENGPPKIARRSKSRQEKHKSCYFSSSIALMPLHHSVVKMTIFHQK</sequence>
<accession>A0A0V0SAJ3</accession>
<dbReference type="Proteomes" id="UP000054630">
    <property type="component" value="Unassembled WGS sequence"/>
</dbReference>
<dbReference type="OrthoDB" id="10359972at2759"/>
<proteinExistence type="predicted"/>
<keyword evidence="3" id="KW-1185">Reference proteome</keyword>
<organism evidence="2 3">
    <name type="scientific">Trichinella nelsoni</name>
    <dbReference type="NCBI Taxonomy" id="6336"/>
    <lineage>
        <taxon>Eukaryota</taxon>
        <taxon>Metazoa</taxon>
        <taxon>Ecdysozoa</taxon>
        <taxon>Nematoda</taxon>
        <taxon>Enoplea</taxon>
        <taxon>Dorylaimia</taxon>
        <taxon>Trichinellida</taxon>
        <taxon>Trichinellidae</taxon>
        <taxon>Trichinella</taxon>
    </lineage>
</organism>